<evidence type="ECO:0000256" key="16">
    <source>
        <dbReference type="ARBA" id="ARBA00023054"/>
    </source>
</evidence>
<dbReference type="InterPro" id="IPR012677">
    <property type="entry name" value="Nucleotide-bd_a/b_plait_sf"/>
</dbReference>
<evidence type="ECO:0000256" key="5">
    <source>
        <dbReference type="ARBA" id="ARBA00012483"/>
    </source>
</evidence>
<feature type="region of interest" description="Disordered" evidence="27">
    <location>
        <begin position="251"/>
        <end position="354"/>
    </location>
</feature>
<feature type="region of interest" description="Disordered" evidence="27">
    <location>
        <begin position="616"/>
        <end position="658"/>
    </location>
</feature>
<evidence type="ECO:0000256" key="8">
    <source>
        <dbReference type="ARBA" id="ARBA00022553"/>
    </source>
</evidence>
<dbReference type="Pfam" id="PF14570">
    <property type="entry name" value="zf-RING_4"/>
    <property type="match status" value="1"/>
</dbReference>
<feature type="region of interest" description="Disordered" evidence="27">
    <location>
        <begin position="672"/>
        <end position="694"/>
    </location>
</feature>
<keyword evidence="10 26" id="KW-0479">Metal-binding</keyword>
<evidence type="ECO:0000256" key="6">
    <source>
        <dbReference type="ARBA" id="ARBA00022481"/>
    </source>
</evidence>
<keyword evidence="11 26" id="KW-0863">Zinc-finger</keyword>
<gene>
    <name evidence="31" type="primary">CNOT4</name>
    <name evidence="31" type="ORF">Bhyg_01412</name>
</gene>
<feature type="compositionally biased region" description="Low complexity" evidence="27">
    <location>
        <begin position="631"/>
        <end position="648"/>
    </location>
</feature>
<evidence type="ECO:0000256" key="17">
    <source>
        <dbReference type="ARBA" id="ARBA00023242"/>
    </source>
</evidence>
<feature type="compositionally biased region" description="Low complexity" evidence="27">
    <location>
        <begin position="318"/>
        <end position="327"/>
    </location>
</feature>
<dbReference type="AlphaFoldDB" id="A0A9Q0NAZ5"/>
<dbReference type="InterPro" id="IPR001841">
    <property type="entry name" value="Znf_RING"/>
</dbReference>
<feature type="region of interest" description="Disordered" evidence="27">
    <location>
        <begin position="371"/>
        <end position="428"/>
    </location>
</feature>
<comment type="subcellular location">
    <subcellularLocation>
        <location evidence="3">Cytoplasm</location>
    </subcellularLocation>
    <subcellularLocation>
        <location evidence="2">Nucleus</location>
    </subcellularLocation>
</comment>
<evidence type="ECO:0000256" key="12">
    <source>
        <dbReference type="ARBA" id="ARBA00022786"/>
    </source>
</evidence>
<dbReference type="SMART" id="SM00361">
    <property type="entry name" value="RRM_1"/>
    <property type="match status" value="1"/>
</dbReference>
<keyword evidence="16" id="KW-0175">Coiled coil</keyword>
<evidence type="ECO:0000256" key="9">
    <source>
        <dbReference type="ARBA" id="ARBA00022679"/>
    </source>
</evidence>
<dbReference type="InterPro" id="IPR000504">
    <property type="entry name" value="RRM_dom"/>
</dbReference>
<evidence type="ECO:0000256" key="27">
    <source>
        <dbReference type="SAM" id="MobiDB-lite"/>
    </source>
</evidence>
<dbReference type="InterPro" id="IPR003954">
    <property type="entry name" value="RRM_euk-type"/>
</dbReference>
<comment type="function">
    <text evidence="18">Has E3 ubiquitin ligase activity, promoting ubiquitination and degradation of target proteins. Involved in activation of the JAK/STAT pathway. Catalyzes ubiquitination of methylated RBM15. Plays a role in quality control of translation of mitochondrial outer membrane-localized mRNA. As part of the PINK1-regulated signaling, upon mitochondria damage, ubiquitinates ABCE1 and thereby recruits autophagy receptors to the mitochondrial outer membrane to initiate mitophagy.</text>
</comment>
<accession>A0A9Q0NAZ5</accession>
<evidence type="ECO:0000256" key="26">
    <source>
        <dbReference type="PROSITE-ProRule" id="PRU00723"/>
    </source>
</evidence>
<keyword evidence="6" id="KW-0488">Methylation</keyword>
<feature type="domain" description="RING-type" evidence="28">
    <location>
        <begin position="14"/>
        <end position="57"/>
    </location>
</feature>
<evidence type="ECO:0000256" key="13">
    <source>
        <dbReference type="ARBA" id="ARBA00022833"/>
    </source>
</evidence>
<sequence length="983" mass="111077">MNGMNNSAEDVVECPLCMEPLDVDDINFYPCTCGYQICRFCWHRIRTDENELCPACRKAYSENPAEFKPLSEEQMTALKTEKRLRDQRRKQKITENRKHLANVRVVQKNLVFVVGLPPRLADAEVLKKFEYFGKHGKIHKVVINPSTAYAGVQGPSASAYVTYCNNNDALRAIQTANNVHIDGRLIKSSLGTTKYCSHFMKNQQCPKPDCMYLHDLGDDEASFTKEEMHQGKHQEYEKRLHEALIAQTAAANNAPNGNAKADETKPIDTPNGLAQNNKEAWPCLSVSPTNKDTKINGKGGKDASSKKSKSDKVKGKKVTTNGTYTNGRENGFNSNKDTNGVTSDTLDKQKTTMDADEELNLISEIENDALLADDGKTDTPSISSTSSGGSGSLSETASGKSTPGSFNDHPLQNSQTNHQQQVEQQNKTNLEKSSQLLGDTFGNVPISSEINTNCHSLTNGIAKIDPTDQFSKLSLFDNNSFFSNAFQPTMHYKMDSHRNTDNLSSTNSPQLPDLLNGTKLHKERQEIDKLNIIKGLGEFNQVNSLQGYNNTSTDNWEDMKFAMNKTKQNQLHQQQKHLLEPDDLLGYQEMQKRHNFINHTNSLGMPHFNGLQNDYSSDYFHNPSESSRFSQILSQQQQNQNHGRQQPNGIHSSDNLNHMYPANMSKFFDFHKVQQQQQQNQQQNQYFNNSSRSDHMTNFMENHRLNSQFLDHTLNGLIGSHALHKQRIMPKYDQLGSPQQQQQPQTLNHSLIHSQQSNSRLQNQFSSNDDDLGFDPFIEVQKDYEIFENESNHSKLLENCQRSRMPPPGFNHMNAFGLGVPRAQGSKILPFMNMGNCSQTAQSNWGQQPQQQNLGYQQTYDQTQNHLSQQNHQLNKGGYGSADWTMFDPAIVSMSHRQFPSQQQQSHADMFMPHQQPQQQNLQQQLAGSQGLFEKQLKNIDFSNRSGMLGGYGPHGMNLQNSIINQQQQNSPAQVEQYSNKII</sequence>
<feature type="zinc finger region" description="C3H1-type" evidence="26">
    <location>
        <begin position="190"/>
        <end position="217"/>
    </location>
</feature>
<dbReference type="SUPFAM" id="SSF57850">
    <property type="entry name" value="RING/U-box"/>
    <property type="match status" value="1"/>
</dbReference>
<dbReference type="InterPro" id="IPR000571">
    <property type="entry name" value="Znf_CCCH"/>
</dbReference>
<dbReference type="InterPro" id="IPR034261">
    <property type="entry name" value="CNOT4_RRM"/>
</dbReference>
<evidence type="ECO:0000256" key="4">
    <source>
        <dbReference type="ARBA" id="ARBA00004906"/>
    </source>
</evidence>
<keyword evidence="12" id="KW-0833">Ubl conjugation pathway</keyword>
<feature type="domain" description="C3H1-type" evidence="30">
    <location>
        <begin position="190"/>
        <end position="217"/>
    </location>
</feature>
<evidence type="ECO:0000256" key="22">
    <source>
        <dbReference type="ARBA" id="ARBA00077837"/>
    </source>
</evidence>
<evidence type="ECO:0000259" key="29">
    <source>
        <dbReference type="PROSITE" id="PS50102"/>
    </source>
</evidence>
<comment type="subunit">
    <text evidence="19">Interacts with CNOT1 via its C-terminus but does not stably associate with the CCR4-NOT complex. Interacts (via RING domain) with UBE2D2. Interacts with ABCE1, PINK1 and PELO.</text>
</comment>
<keyword evidence="8" id="KW-0597">Phosphoprotein</keyword>
<evidence type="ECO:0000256" key="21">
    <source>
        <dbReference type="ARBA" id="ARBA00075062"/>
    </source>
</evidence>
<evidence type="ECO:0000256" key="10">
    <source>
        <dbReference type="ARBA" id="ARBA00022723"/>
    </source>
</evidence>
<comment type="pathway">
    <text evidence="4">Protein modification; protein ubiquitination.</text>
</comment>
<evidence type="ECO:0000256" key="24">
    <source>
        <dbReference type="ARBA" id="ARBA00083942"/>
    </source>
</evidence>
<feature type="compositionally biased region" description="Low complexity" evidence="27">
    <location>
        <begin position="378"/>
        <end position="399"/>
    </location>
</feature>
<feature type="compositionally biased region" description="Basic and acidic residues" evidence="27">
    <location>
        <begin position="291"/>
        <end position="313"/>
    </location>
</feature>
<dbReference type="FunFam" id="3.30.40.10:FF:000006">
    <property type="entry name" value="CCR4-NOT transcription complex subunit 4"/>
    <property type="match status" value="1"/>
</dbReference>
<reference evidence="31" key="1">
    <citation type="submission" date="2022-07" db="EMBL/GenBank/DDBJ databases">
        <authorList>
            <person name="Trinca V."/>
            <person name="Uliana J.V.C."/>
            <person name="Torres T.T."/>
            <person name="Ward R.J."/>
            <person name="Monesi N."/>
        </authorList>
    </citation>
    <scope>NUCLEOTIDE SEQUENCE</scope>
    <source>
        <strain evidence="31">HSMRA1968</strain>
        <tissue evidence="31">Whole embryos</tissue>
    </source>
</reference>
<name>A0A9Q0NAZ5_9DIPT</name>
<dbReference type="InterPro" id="IPR035979">
    <property type="entry name" value="RBD_domain_sf"/>
</dbReference>
<evidence type="ECO:0000256" key="23">
    <source>
        <dbReference type="ARBA" id="ARBA00083547"/>
    </source>
</evidence>
<evidence type="ECO:0000259" key="28">
    <source>
        <dbReference type="PROSITE" id="PS50089"/>
    </source>
</evidence>
<feature type="compositionally biased region" description="Low complexity" evidence="27">
    <location>
        <begin position="674"/>
        <end position="685"/>
    </location>
</feature>
<dbReference type="GO" id="GO:0030014">
    <property type="term" value="C:CCR4-NOT complex"/>
    <property type="evidence" value="ECO:0007669"/>
    <property type="project" value="InterPro"/>
</dbReference>
<evidence type="ECO:0000256" key="7">
    <source>
        <dbReference type="ARBA" id="ARBA00022490"/>
    </source>
</evidence>
<dbReference type="PANTHER" id="PTHR12603:SF0">
    <property type="entry name" value="CCR4-NOT TRANSCRIPTION COMPLEX SUBUNIT 4"/>
    <property type="match status" value="1"/>
</dbReference>
<keyword evidence="14" id="KW-0832">Ubl conjugation</keyword>
<protein>
    <recommendedName>
        <fullName evidence="20">CCR4-NOT transcription complex subunit 4</fullName>
        <ecNumber evidence="5">2.3.2.27</ecNumber>
    </recommendedName>
    <alternativeName>
        <fullName evidence="23">CCR4-associated factor 4</fullName>
    </alternativeName>
    <alternativeName>
        <fullName evidence="24">E3 ubiquitin-protein ligase CNOT4</fullName>
    </alternativeName>
    <alternativeName>
        <fullName evidence="21">Potential transcriptional repressor NOT4Hp</fullName>
    </alternativeName>
    <alternativeName>
        <fullName evidence="22">RING-type E3 ubiquitin transferase CNOT4</fullName>
    </alternativeName>
</protein>
<dbReference type="SUPFAM" id="SSF54928">
    <property type="entry name" value="RNA-binding domain, RBD"/>
    <property type="match status" value="1"/>
</dbReference>
<dbReference type="FunFam" id="3.30.70.330:FF:000044">
    <property type="entry name" value="Putative ccr4-not transcription complex subunit 4"/>
    <property type="match status" value="1"/>
</dbReference>
<dbReference type="GO" id="GO:0061630">
    <property type="term" value="F:ubiquitin protein ligase activity"/>
    <property type="evidence" value="ECO:0007669"/>
    <property type="project" value="UniProtKB-EC"/>
</dbReference>
<dbReference type="Proteomes" id="UP001151699">
    <property type="component" value="Chromosome A"/>
</dbReference>
<evidence type="ECO:0000259" key="30">
    <source>
        <dbReference type="PROSITE" id="PS50103"/>
    </source>
</evidence>
<feature type="compositionally biased region" description="Polar residues" evidence="27">
    <location>
        <begin position="331"/>
        <end position="344"/>
    </location>
</feature>
<dbReference type="EMBL" id="WJQU01000001">
    <property type="protein sequence ID" value="KAJ6646201.1"/>
    <property type="molecule type" value="Genomic_DNA"/>
</dbReference>
<comment type="caution">
    <text evidence="31">The sequence shown here is derived from an EMBL/GenBank/DDBJ whole genome shotgun (WGS) entry which is preliminary data.</text>
</comment>
<evidence type="ECO:0000256" key="11">
    <source>
        <dbReference type="ARBA" id="ARBA00022771"/>
    </source>
</evidence>
<dbReference type="GO" id="GO:0003723">
    <property type="term" value="F:RNA binding"/>
    <property type="evidence" value="ECO:0007669"/>
    <property type="project" value="UniProtKB-UniRule"/>
</dbReference>
<dbReference type="GO" id="GO:0008270">
    <property type="term" value="F:zinc ion binding"/>
    <property type="evidence" value="ECO:0007669"/>
    <property type="project" value="UniProtKB-KW"/>
</dbReference>
<keyword evidence="9" id="KW-0808">Transferase</keyword>
<dbReference type="PROSITE" id="PS50103">
    <property type="entry name" value="ZF_C3H1"/>
    <property type="match status" value="1"/>
</dbReference>
<keyword evidence="13 26" id="KW-0862">Zinc</keyword>
<dbReference type="InterPro" id="IPR013083">
    <property type="entry name" value="Znf_RING/FYVE/PHD"/>
</dbReference>
<evidence type="ECO:0000256" key="15">
    <source>
        <dbReference type="ARBA" id="ARBA00022884"/>
    </source>
</evidence>
<comment type="catalytic activity">
    <reaction evidence="1">
        <text>S-ubiquitinyl-[E2 ubiquitin-conjugating enzyme]-L-cysteine + [acceptor protein]-L-lysine = [E2 ubiquitin-conjugating enzyme]-L-cysteine + N(6)-ubiquitinyl-[acceptor protein]-L-lysine.</text>
        <dbReference type="EC" id="2.3.2.27"/>
    </reaction>
</comment>
<keyword evidence="7" id="KW-0963">Cytoplasm</keyword>
<keyword evidence="32" id="KW-1185">Reference proteome</keyword>
<feature type="domain" description="RRM" evidence="29">
    <location>
        <begin position="109"/>
        <end position="193"/>
    </location>
</feature>
<dbReference type="GO" id="GO:0005634">
    <property type="term" value="C:nucleus"/>
    <property type="evidence" value="ECO:0007669"/>
    <property type="project" value="UniProtKB-SubCell"/>
</dbReference>
<dbReference type="PANTHER" id="PTHR12603">
    <property type="entry name" value="CCR4-NOT TRANSCRIPTION COMPLEX RELATED"/>
    <property type="match status" value="1"/>
</dbReference>
<feature type="compositionally biased region" description="Low complexity" evidence="27">
    <location>
        <begin position="412"/>
        <end position="428"/>
    </location>
</feature>
<evidence type="ECO:0000256" key="25">
    <source>
        <dbReference type="PROSITE-ProRule" id="PRU00176"/>
    </source>
</evidence>
<dbReference type="GO" id="GO:0016567">
    <property type="term" value="P:protein ubiquitination"/>
    <property type="evidence" value="ECO:0007669"/>
    <property type="project" value="TreeGrafter"/>
</dbReference>
<evidence type="ECO:0000256" key="14">
    <source>
        <dbReference type="ARBA" id="ARBA00022843"/>
    </source>
</evidence>
<dbReference type="PROSITE" id="PS50089">
    <property type="entry name" value="ZF_RING_2"/>
    <property type="match status" value="1"/>
</dbReference>
<dbReference type="GO" id="GO:0005829">
    <property type="term" value="C:cytosol"/>
    <property type="evidence" value="ECO:0007669"/>
    <property type="project" value="UniProtKB-ARBA"/>
</dbReference>
<evidence type="ECO:0000256" key="20">
    <source>
        <dbReference type="ARBA" id="ARBA00071435"/>
    </source>
</evidence>
<dbReference type="CDD" id="cd16618">
    <property type="entry name" value="mRING-HC-C4C4_CNOT4"/>
    <property type="match status" value="1"/>
</dbReference>
<dbReference type="CDD" id="cd12438">
    <property type="entry name" value="RRM_CNOT4"/>
    <property type="match status" value="1"/>
</dbReference>
<evidence type="ECO:0000256" key="2">
    <source>
        <dbReference type="ARBA" id="ARBA00004123"/>
    </source>
</evidence>
<organism evidence="31 32">
    <name type="scientific">Pseudolycoriella hygida</name>
    <dbReference type="NCBI Taxonomy" id="35572"/>
    <lineage>
        <taxon>Eukaryota</taxon>
        <taxon>Metazoa</taxon>
        <taxon>Ecdysozoa</taxon>
        <taxon>Arthropoda</taxon>
        <taxon>Hexapoda</taxon>
        <taxon>Insecta</taxon>
        <taxon>Pterygota</taxon>
        <taxon>Neoptera</taxon>
        <taxon>Endopterygota</taxon>
        <taxon>Diptera</taxon>
        <taxon>Nematocera</taxon>
        <taxon>Sciaroidea</taxon>
        <taxon>Sciaridae</taxon>
        <taxon>Pseudolycoriella</taxon>
    </lineage>
</organism>
<evidence type="ECO:0000313" key="32">
    <source>
        <dbReference type="Proteomes" id="UP001151699"/>
    </source>
</evidence>
<dbReference type="InterPro" id="IPR039780">
    <property type="entry name" value="Mot2"/>
</dbReference>
<evidence type="ECO:0000256" key="1">
    <source>
        <dbReference type="ARBA" id="ARBA00000900"/>
    </source>
</evidence>
<evidence type="ECO:0000256" key="3">
    <source>
        <dbReference type="ARBA" id="ARBA00004496"/>
    </source>
</evidence>
<dbReference type="Gene3D" id="3.30.40.10">
    <property type="entry name" value="Zinc/RING finger domain, C3HC4 (zinc finger)"/>
    <property type="match status" value="1"/>
</dbReference>
<evidence type="ECO:0000313" key="31">
    <source>
        <dbReference type="EMBL" id="KAJ6646201.1"/>
    </source>
</evidence>
<dbReference type="Gene3D" id="3.30.70.330">
    <property type="match status" value="1"/>
</dbReference>
<proteinExistence type="predicted"/>
<dbReference type="PROSITE" id="PS50102">
    <property type="entry name" value="RRM"/>
    <property type="match status" value="1"/>
</dbReference>
<evidence type="ECO:0000256" key="19">
    <source>
        <dbReference type="ARBA" id="ARBA00062432"/>
    </source>
</evidence>
<dbReference type="OrthoDB" id="1923159at2759"/>
<keyword evidence="17" id="KW-0539">Nucleus</keyword>
<dbReference type="EC" id="2.3.2.27" evidence="5"/>
<dbReference type="InterPro" id="IPR039515">
    <property type="entry name" value="NOT4_mRING-HC-C4C4"/>
</dbReference>
<evidence type="ECO:0000256" key="18">
    <source>
        <dbReference type="ARBA" id="ARBA00057081"/>
    </source>
</evidence>
<keyword evidence="15 25" id="KW-0694">RNA-binding</keyword>